<gene>
    <name evidence="2" type="ORF">AMS66_31250</name>
</gene>
<evidence type="ECO:0000256" key="1">
    <source>
        <dbReference type="SAM" id="MobiDB-lite"/>
    </source>
</evidence>
<dbReference type="EMBL" id="LITU01000083">
    <property type="protein sequence ID" value="KOY12921.1"/>
    <property type="molecule type" value="Genomic_DNA"/>
</dbReference>
<evidence type="ECO:0000313" key="2">
    <source>
        <dbReference type="EMBL" id="KOY12921.1"/>
    </source>
</evidence>
<organism evidence="2 3">
    <name type="scientific">Paenibacillus xylanivorans</name>
    <dbReference type="NCBI Taxonomy" id="1705561"/>
    <lineage>
        <taxon>Bacteria</taxon>
        <taxon>Bacillati</taxon>
        <taxon>Bacillota</taxon>
        <taxon>Bacilli</taxon>
        <taxon>Bacillales</taxon>
        <taxon>Paenibacillaceae</taxon>
        <taxon>Paenibacillus</taxon>
    </lineage>
</organism>
<feature type="compositionally biased region" description="Basic and acidic residues" evidence="1">
    <location>
        <begin position="20"/>
        <end position="38"/>
    </location>
</feature>
<dbReference type="AlphaFoldDB" id="A0A0N0C2H7"/>
<accession>A0A0N0C2H7</accession>
<sequence length="159" mass="18653">METQQEKAERELAEQLNEEAAERIKNDPANKRVTPEEAEAAERAFFEDDEIITLRDRRKYRIPPCNLKDARRLMKLLKTVNIDAIILNFIPTENDELDAKRQQDLFDVLAMAFKNYPHIVTKDEQGEYVINREYLDEYLDLNTARKVIDMLIGLNGLKK</sequence>
<dbReference type="Proteomes" id="UP000037688">
    <property type="component" value="Unassembled WGS sequence"/>
</dbReference>
<dbReference type="PATRIC" id="fig|1705561.3.peg.6620"/>
<reference evidence="2 3" key="1">
    <citation type="submission" date="2015-08" db="EMBL/GenBank/DDBJ databases">
        <title>Draft genome sequence of cellulolytic and xylanolytic Paenibacillus sp. A59, isolated from a decaying forest soil from Patagonia, Argentina.</title>
        <authorList>
            <person name="Ghio S."/>
            <person name="Caceres A.M."/>
            <person name="Talia P."/>
            <person name="Grasso D."/>
            <person name="Campos E."/>
        </authorList>
    </citation>
    <scope>NUCLEOTIDE SEQUENCE [LARGE SCALE GENOMIC DNA]</scope>
    <source>
        <strain evidence="2 3">A59</strain>
    </source>
</reference>
<dbReference type="OrthoDB" id="2609162at2"/>
<feature type="region of interest" description="Disordered" evidence="1">
    <location>
        <begin position="19"/>
        <end position="38"/>
    </location>
</feature>
<keyword evidence="3" id="KW-1185">Reference proteome</keyword>
<comment type="caution">
    <text evidence="2">The sequence shown here is derived from an EMBL/GenBank/DDBJ whole genome shotgun (WGS) entry which is preliminary data.</text>
</comment>
<evidence type="ECO:0000313" key="3">
    <source>
        <dbReference type="Proteomes" id="UP000037688"/>
    </source>
</evidence>
<proteinExistence type="predicted"/>
<name>A0A0N0C2H7_9BACL</name>
<protein>
    <submittedName>
        <fullName evidence="2">Uncharacterized protein</fullName>
    </submittedName>
</protein>